<evidence type="ECO:0000313" key="3">
    <source>
        <dbReference type="Proteomes" id="UP000606974"/>
    </source>
</evidence>
<feature type="chain" id="PRO_5034761186" evidence="1">
    <location>
        <begin position="22"/>
        <end position="78"/>
    </location>
</feature>
<dbReference type="EMBL" id="JAACFV010000052">
    <property type="protein sequence ID" value="KAF7508585.1"/>
    <property type="molecule type" value="Genomic_DNA"/>
</dbReference>
<keyword evidence="1" id="KW-0732">Signal</keyword>
<proteinExistence type="predicted"/>
<keyword evidence="3" id="KW-1185">Reference proteome</keyword>
<dbReference type="Proteomes" id="UP000606974">
    <property type="component" value="Unassembled WGS sequence"/>
</dbReference>
<comment type="caution">
    <text evidence="2">The sequence shown here is derived from an EMBL/GenBank/DDBJ whole genome shotgun (WGS) entry which is preliminary data.</text>
</comment>
<accession>A0A8H7E4T1</accession>
<feature type="signal peptide" evidence="1">
    <location>
        <begin position="1"/>
        <end position="21"/>
    </location>
</feature>
<reference evidence="2" key="1">
    <citation type="submission" date="2020-02" db="EMBL/GenBank/DDBJ databases">
        <authorList>
            <person name="Palmer J.M."/>
        </authorList>
    </citation>
    <scope>NUCLEOTIDE SEQUENCE</scope>
    <source>
        <strain evidence="2">EPUS1.4</strain>
        <tissue evidence="2">Thallus</tissue>
    </source>
</reference>
<organism evidence="2 3">
    <name type="scientific">Endocarpon pusillum</name>
    <dbReference type="NCBI Taxonomy" id="364733"/>
    <lineage>
        <taxon>Eukaryota</taxon>
        <taxon>Fungi</taxon>
        <taxon>Dikarya</taxon>
        <taxon>Ascomycota</taxon>
        <taxon>Pezizomycotina</taxon>
        <taxon>Eurotiomycetes</taxon>
        <taxon>Chaetothyriomycetidae</taxon>
        <taxon>Verrucariales</taxon>
        <taxon>Verrucariaceae</taxon>
        <taxon>Endocarpon</taxon>
    </lineage>
</organism>
<name>A0A8H7E4T1_9EURO</name>
<sequence length="78" mass="8856">MNLVDAAALVLICLAFQTLDAVRVINMFLGSEYKGLYQFSFSRGDALDWYEEEDKKYGKNGKTFGHTSLDGDAHQFQR</sequence>
<evidence type="ECO:0000256" key="1">
    <source>
        <dbReference type="SAM" id="SignalP"/>
    </source>
</evidence>
<protein>
    <submittedName>
        <fullName evidence="2">Uncharacterized protein</fullName>
    </submittedName>
</protein>
<evidence type="ECO:0000313" key="2">
    <source>
        <dbReference type="EMBL" id="KAF7508585.1"/>
    </source>
</evidence>
<gene>
    <name evidence="2" type="ORF">GJ744_009134</name>
</gene>
<dbReference type="AlphaFoldDB" id="A0A8H7E4T1"/>